<evidence type="ECO:0000313" key="4">
    <source>
        <dbReference type="Proteomes" id="UP000234323"/>
    </source>
</evidence>
<dbReference type="Proteomes" id="UP000234323">
    <property type="component" value="Unassembled WGS sequence"/>
</dbReference>
<keyword evidence="1" id="KW-0175">Coiled coil</keyword>
<gene>
    <name evidence="3" type="ORF">RhiirA4_530505</name>
</gene>
<evidence type="ECO:0000313" key="3">
    <source>
        <dbReference type="EMBL" id="PKY50492.1"/>
    </source>
</evidence>
<evidence type="ECO:0000256" key="1">
    <source>
        <dbReference type="SAM" id="Coils"/>
    </source>
</evidence>
<comment type="caution">
    <text evidence="3">The sequence shown here is derived from an EMBL/GenBank/DDBJ whole genome shotgun (WGS) entry which is preliminary data.</text>
</comment>
<dbReference type="EMBL" id="LLXI01000882">
    <property type="protein sequence ID" value="PKY50492.1"/>
    <property type="molecule type" value="Genomic_DNA"/>
</dbReference>
<name>A0A2I1GV24_9GLOM</name>
<dbReference type="VEuPathDB" id="FungiDB:RhiirFUN_010014"/>
<reference evidence="3 4" key="1">
    <citation type="submission" date="2015-10" db="EMBL/GenBank/DDBJ databases">
        <title>Genome analyses suggest a sexual origin of heterokaryosis in a supposedly ancient asexual fungus.</title>
        <authorList>
            <person name="Ropars J."/>
            <person name="Sedzielewska K."/>
            <person name="Noel J."/>
            <person name="Charron P."/>
            <person name="Farinelli L."/>
            <person name="Marton T."/>
            <person name="Kruger M."/>
            <person name="Pelin A."/>
            <person name="Brachmann A."/>
            <person name="Corradi N."/>
        </authorList>
    </citation>
    <scope>NUCLEOTIDE SEQUENCE [LARGE SCALE GENOMIC DNA]</scope>
    <source>
        <strain evidence="3 4">A4</strain>
    </source>
</reference>
<keyword evidence="4" id="KW-1185">Reference proteome</keyword>
<dbReference type="VEuPathDB" id="FungiDB:RhiirA1_471265"/>
<accession>A0A2I1GV24</accession>
<protein>
    <submittedName>
        <fullName evidence="3">Uncharacterized protein</fullName>
    </submittedName>
</protein>
<feature type="coiled-coil region" evidence="1">
    <location>
        <begin position="104"/>
        <end position="198"/>
    </location>
</feature>
<sequence>MDRKVEINDEEVPTWVAQQKKNVIAMFFKNFNDIYDTHLTEIVQCTKIEEYIELEDKLIGPSNIIKPGKIPIRLNKPETKVPAVYYFLTVFLMKWAGQAMMNIIEEVLESHEKIRIENERIRDEKETTAAELEPLKWENEELLAKLNELKNNSANSSLTNGLIITDLEGRIKNLEVDVTAKENKIRNLEADVTAKERIILEKSEQTNMLWEKIKGLEAKVETPTCQKTDMDLDKMQTKKKRSHKKRKRARAQQNRNGMIGEIEIGPIDDSKKDDLEKYFAERSRDITFYDIPAYWSDDEIFNLINANMGHIEYMRTKRCYKYKTVKVTLRLTKNYEKIYNKGGVNVCLTRKNRTHYIRMFDSRWSYAEIKNRFRWQACKRLEDDNQQDDSMIIRYFSKTYQAVFGKIIRVNGIRYIILYFSTEDKLMKALTDSIKIYDVGLALLIKKENDFIDDTGNIHECVRRTGYRTNTSSASGVAMGQKQRYRDFGPR</sequence>
<dbReference type="VEuPathDB" id="FungiDB:FUN_010747"/>
<dbReference type="AlphaFoldDB" id="A0A2I1GV24"/>
<evidence type="ECO:0000256" key="2">
    <source>
        <dbReference type="SAM" id="MobiDB-lite"/>
    </source>
</evidence>
<feature type="region of interest" description="Disordered" evidence="2">
    <location>
        <begin position="471"/>
        <end position="491"/>
    </location>
</feature>
<proteinExistence type="predicted"/>
<organism evidence="3 4">
    <name type="scientific">Rhizophagus irregularis</name>
    <dbReference type="NCBI Taxonomy" id="588596"/>
    <lineage>
        <taxon>Eukaryota</taxon>
        <taxon>Fungi</taxon>
        <taxon>Fungi incertae sedis</taxon>
        <taxon>Mucoromycota</taxon>
        <taxon>Glomeromycotina</taxon>
        <taxon>Glomeromycetes</taxon>
        <taxon>Glomerales</taxon>
        <taxon>Glomeraceae</taxon>
        <taxon>Rhizophagus</taxon>
    </lineage>
</organism>